<dbReference type="EMBL" id="CP040871">
    <property type="protein sequence ID" value="QDA57373.1"/>
    <property type="molecule type" value="Genomic_DNA"/>
</dbReference>
<proteinExistence type="predicted"/>
<feature type="transmembrane region" description="Helical" evidence="1">
    <location>
        <begin position="43"/>
        <end position="64"/>
    </location>
</feature>
<gene>
    <name evidence="2" type="ORF">FHQ07_08635</name>
</gene>
<dbReference type="OrthoDB" id="5956355at2"/>
<organism evidence="2 3">
    <name type="scientific">Thermomonas aquatica</name>
    <dbReference type="NCBI Taxonomy" id="2202149"/>
    <lineage>
        <taxon>Bacteria</taxon>
        <taxon>Pseudomonadati</taxon>
        <taxon>Pseudomonadota</taxon>
        <taxon>Gammaproteobacteria</taxon>
        <taxon>Lysobacterales</taxon>
        <taxon>Lysobacteraceae</taxon>
        <taxon>Thermomonas</taxon>
    </lineage>
</organism>
<protein>
    <submittedName>
        <fullName evidence="2">Uncharacterized protein</fullName>
    </submittedName>
</protein>
<name>A0A5B7ZS78_9GAMM</name>
<feature type="transmembrane region" description="Helical" evidence="1">
    <location>
        <begin position="183"/>
        <end position="202"/>
    </location>
</feature>
<evidence type="ECO:0000313" key="3">
    <source>
        <dbReference type="Proteomes" id="UP000308149"/>
    </source>
</evidence>
<feature type="transmembrane region" description="Helical" evidence="1">
    <location>
        <begin position="152"/>
        <end position="171"/>
    </location>
</feature>
<accession>A0A5B7ZS78</accession>
<dbReference type="RefSeq" id="WP_139716424.1">
    <property type="nucleotide sequence ID" value="NZ_CP040871.1"/>
</dbReference>
<feature type="transmembrane region" description="Helical" evidence="1">
    <location>
        <begin position="15"/>
        <end position="37"/>
    </location>
</feature>
<keyword evidence="3" id="KW-1185">Reference proteome</keyword>
<feature type="transmembrane region" description="Helical" evidence="1">
    <location>
        <begin position="84"/>
        <end position="107"/>
    </location>
</feature>
<dbReference type="Proteomes" id="UP000308149">
    <property type="component" value="Chromosome"/>
</dbReference>
<keyword evidence="1" id="KW-0812">Transmembrane</keyword>
<reference evidence="2 3" key="1">
    <citation type="submission" date="2019-06" db="EMBL/GenBank/DDBJ databases">
        <title>Thermomonas aquatica sp. nov., isolated from an industrial wastewater treatment plant.</title>
        <authorList>
            <person name="Jeon J.H."/>
            <person name="Park D.-S."/>
        </authorList>
    </citation>
    <scope>NUCLEOTIDE SEQUENCE [LARGE SCALE GENOMIC DNA]</scope>
    <source>
        <strain evidence="2 3">SY21</strain>
    </source>
</reference>
<dbReference type="KEGG" id="thes:FHQ07_08635"/>
<keyword evidence="1" id="KW-0472">Membrane</keyword>
<evidence type="ECO:0000313" key="2">
    <source>
        <dbReference type="EMBL" id="QDA57373.1"/>
    </source>
</evidence>
<dbReference type="AlphaFoldDB" id="A0A5B7ZS78"/>
<keyword evidence="1" id="KW-1133">Transmembrane helix</keyword>
<evidence type="ECO:0000256" key="1">
    <source>
        <dbReference type="SAM" id="Phobius"/>
    </source>
</evidence>
<feature type="transmembrane region" description="Helical" evidence="1">
    <location>
        <begin position="113"/>
        <end position="131"/>
    </location>
</feature>
<sequence length="207" mass="23112">MSAGSDAPGMTLRRWMWSFVAIGLASLALAAAGRWLLAWPDDAVGLWTGIGAGYLLGALLFLLVPRWWRTHCDEMYAQPAGRRYLRALWPIMLGYSLSLFLSIFLIRRGIESVPLRALVAVLPVLAIVLLMRAALRYLREIDELQRRIETEAIGIASLLVSVLYFAGGLLQKAKVIDIDSAAAMIWVFPLLCMTYGIAKMILTRRYL</sequence>